<feature type="transmembrane region" description="Helical" evidence="7">
    <location>
        <begin position="264"/>
        <end position="291"/>
    </location>
</feature>
<reference evidence="10" key="1">
    <citation type="submission" date="2021-04" db="EMBL/GenBank/DDBJ databases">
        <title>Draft genome sequence of Xylanibacillus composti strain K13.</title>
        <authorList>
            <person name="Uke A."/>
            <person name="Chhe C."/>
            <person name="Baramee S."/>
            <person name="Kosugi A."/>
        </authorList>
    </citation>
    <scope>NUCLEOTIDE SEQUENCE</scope>
    <source>
        <strain evidence="10">K13</strain>
    </source>
</reference>
<feature type="transmembrane region" description="Helical" evidence="7">
    <location>
        <begin position="311"/>
        <end position="333"/>
    </location>
</feature>
<keyword evidence="5 7" id="KW-0472">Membrane</keyword>
<dbReference type="InterPro" id="IPR050250">
    <property type="entry name" value="Macrolide_Exporter_MacB"/>
</dbReference>
<feature type="transmembrane region" description="Helical" evidence="7">
    <location>
        <begin position="21"/>
        <end position="42"/>
    </location>
</feature>
<keyword evidence="3 7" id="KW-0812">Transmembrane</keyword>
<dbReference type="Proteomes" id="UP000677918">
    <property type="component" value="Unassembled WGS sequence"/>
</dbReference>
<evidence type="ECO:0000259" key="9">
    <source>
        <dbReference type="Pfam" id="PF12704"/>
    </source>
</evidence>
<gene>
    <name evidence="10" type="ORF">XYCOK13_24100</name>
</gene>
<dbReference type="AlphaFoldDB" id="A0A8J4H4Z2"/>
<evidence type="ECO:0000313" key="10">
    <source>
        <dbReference type="EMBL" id="GIQ69586.1"/>
    </source>
</evidence>
<dbReference type="PANTHER" id="PTHR30572">
    <property type="entry name" value="MEMBRANE COMPONENT OF TRANSPORTER-RELATED"/>
    <property type="match status" value="1"/>
</dbReference>
<dbReference type="GO" id="GO:0005886">
    <property type="term" value="C:plasma membrane"/>
    <property type="evidence" value="ECO:0007669"/>
    <property type="project" value="UniProtKB-SubCell"/>
</dbReference>
<protein>
    <submittedName>
        <fullName evidence="10">ABC transporter permease</fullName>
    </submittedName>
</protein>
<dbReference type="InterPro" id="IPR003838">
    <property type="entry name" value="ABC3_permease_C"/>
</dbReference>
<keyword evidence="2" id="KW-1003">Cell membrane</keyword>
<dbReference type="RefSeq" id="WP_213412384.1">
    <property type="nucleotide sequence ID" value="NZ_BOVK01000031.1"/>
</dbReference>
<feature type="transmembrane region" description="Helical" evidence="7">
    <location>
        <begin position="353"/>
        <end position="373"/>
    </location>
</feature>
<name>A0A8J4H4Z2_9BACL</name>
<evidence type="ECO:0000256" key="4">
    <source>
        <dbReference type="ARBA" id="ARBA00022989"/>
    </source>
</evidence>
<dbReference type="PANTHER" id="PTHR30572:SF4">
    <property type="entry name" value="ABC TRANSPORTER PERMEASE YTRF"/>
    <property type="match status" value="1"/>
</dbReference>
<evidence type="ECO:0000256" key="5">
    <source>
        <dbReference type="ARBA" id="ARBA00023136"/>
    </source>
</evidence>
<evidence type="ECO:0000256" key="3">
    <source>
        <dbReference type="ARBA" id="ARBA00022692"/>
    </source>
</evidence>
<accession>A0A8J4H4Z2</accession>
<comment type="subcellular location">
    <subcellularLocation>
        <location evidence="1">Cell membrane</location>
        <topology evidence="1">Multi-pass membrane protein</topology>
    </subcellularLocation>
</comment>
<evidence type="ECO:0000313" key="11">
    <source>
        <dbReference type="Proteomes" id="UP000677918"/>
    </source>
</evidence>
<evidence type="ECO:0000256" key="7">
    <source>
        <dbReference type="SAM" id="Phobius"/>
    </source>
</evidence>
<proteinExistence type="inferred from homology"/>
<dbReference type="InterPro" id="IPR025857">
    <property type="entry name" value="MacB_PCD"/>
</dbReference>
<dbReference type="GO" id="GO:0022857">
    <property type="term" value="F:transmembrane transporter activity"/>
    <property type="evidence" value="ECO:0007669"/>
    <property type="project" value="TreeGrafter"/>
</dbReference>
<keyword evidence="11" id="KW-1185">Reference proteome</keyword>
<evidence type="ECO:0000256" key="2">
    <source>
        <dbReference type="ARBA" id="ARBA00022475"/>
    </source>
</evidence>
<feature type="domain" description="MacB-like periplasmic core" evidence="9">
    <location>
        <begin position="21"/>
        <end position="232"/>
    </location>
</feature>
<dbReference type="EMBL" id="BOVK01000031">
    <property type="protein sequence ID" value="GIQ69586.1"/>
    <property type="molecule type" value="Genomic_DNA"/>
</dbReference>
<feature type="domain" description="ABC3 transporter permease C-terminal" evidence="8">
    <location>
        <begin position="271"/>
        <end position="383"/>
    </location>
</feature>
<keyword evidence="4 7" id="KW-1133">Transmembrane helix</keyword>
<evidence type="ECO:0000256" key="6">
    <source>
        <dbReference type="ARBA" id="ARBA00038076"/>
    </source>
</evidence>
<evidence type="ECO:0000256" key="1">
    <source>
        <dbReference type="ARBA" id="ARBA00004651"/>
    </source>
</evidence>
<organism evidence="10 11">
    <name type="scientific">Xylanibacillus composti</name>
    <dbReference type="NCBI Taxonomy" id="1572762"/>
    <lineage>
        <taxon>Bacteria</taxon>
        <taxon>Bacillati</taxon>
        <taxon>Bacillota</taxon>
        <taxon>Bacilli</taxon>
        <taxon>Bacillales</taxon>
        <taxon>Paenibacillaceae</taxon>
        <taxon>Xylanibacillus</taxon>
    </lineage>
</organism>
<comment type="similarity">
    <text evidence="6">Belongs to the ABC-4 integral membrane protein family.</text>
</comment>
<dbReference type="Pfam" id="PF12704">
    <property type="entry name" value="MacB_PCD"/>
    <property type="match status" value="1"/>
</dbReference>
<comment type="caution">
    <text evidence="10">The sequence shown here is derived from an EMBL/GenBank/DDBJ whole genome shotgun (WGS) entry which is preliminary data.</text>
</comment>
<sequence length="390" mass="41412">MNVWQGMKMAFSSILANKLRTFLTMLGIIIGVTAVIALVSIGQGTTKAVTDQVQELGTDMLTVNILGRGSTTSLTYEEAMQLSETDGIASAAPASTQNSTVKYASADDQFSVIGTNAAYADIRAYELAQGRFLSDVDLDYHLKVAVLGSGVAKALFSDMNPVGEWISINGSRFKVVGLLQEKGSSMGGSNDEMVLIPLSTAERVFRTAGVRTIYVKVEEPGKMEQTVPRLEAKLTELFRGNANAYTIFNQQELLETFSAISNTMAMALGGIAGISLLVGGIGIMNIMLVSVTERTREIGIRKAIGAKKKDILFQFLIESVVLSGMGGLIGVGLGAGISRGASALLQMDVVCSVPVMAFAFGFSVMLGILFGLFPANKAASLKPIEALRYE</sequence>
<evidence type="ECO:0000259" key="8">
    <source>
        <dbReference type="Pfam" id="PF02687"/>
    </source>
</evidence>
<dbReference type="Pfam" id="PF02687">
    <property type="entry name" value="FtsX"/>
    <property type="match status" value="1"/>
</dbReference>